<dbReference type="OMA" id="TINCGSD"/>
<evidence type="ECO:0000256" key="1">
    <source>
        <dbReference type="SAM" id="MobiDB-lite"/>
    </source>
</evidence>
<dbReference type="EMBL" id="LN714478">
    <property type="protein sequence ID" value="CEL65140.1"/>
    <property type="molecule type" value="Genomic_DNA"/>
</dbReference>
<dbReference type="VEuPathDB" id="ToxoDB:NCLIV_009990"/>
<protein>
    <submittedName>
        <fullName evidence="3 4">Srs domain-containing protein</fullName>
    </submittedName>
</protein>
<proteinExistence type="predicted"/>
<dbReference type="eggNOG" id="ENOG502TMPF">
    <property type="taxonomic scope" value="Eukaryota"/>
</dbReference>
<evidence type="ECO:0000313" key="4">
    <source>
        <dbReference type="EMBL" id="CEL65140.1"/>
    </source>
</evidence>
<dbReference type="SUPFAM" id="SSF74877">
    <property type="entry name" value="Major surface antigen p30, SAG1"/>
    <property type="match status" value="2"/>
</dbReference>
<feature type="domain" description="SRS" evidence="2">
    <location>
        <begin position="224"/>
        <end position="365"/>
    </location>
</feature>
<dbReference type="AlphaFoldDB" id="F0VA41"/>
<reference evidence="3" key="2">
    <citation type="submission" date="2011-03" db="EMBL/GenBank/DDBJ databases">
        <title>Comparative genomics and transcriptomics of Neospora caninum and Toxoplasma gondii.</title>
        <authorList>
            <person name="Reid A.J."/>
            <person name="Sohal A."/>
            <person name="Harris D."/>
            <person name="Quail M."/>
            <person name="Sanders M."/>
            <person name="Berriman M."/>
            <person name="Wastling J.M."/>
            <person name="Pain A."/>
        </authorList>
    </citation>
    <scope>NUCLEOTIDE SEQUENCE</scope>
    <source>
        <strain evidence="3">Liverpool</strain>
    </source>
</reference>
<keyword evidence="5" id="KW-1185">Reference proteome</keyword>
<dbReference type="GO" id="GO:0016020">
    <property type="term" value="C:membrane"/>
    <property type="evidence" value="ECO:0007669"/>
    <property type="project" value="InterPro"/>
</dbReference>
<organism evidence="3 5">
    <name type="scientific">Neospora caninum (strain Liverpool)</name>
    <dbReference type="NCBI Taxonomy" id="572307"/>
    <lineage>
        <taxon>Eukaryota</taxon>
        <taxon>Sar</taxon>
        <taxon>Alveolata</taxon>
        <taxon>Apicomplexa</taxon>
        <taxon>Conoidasida</taxon>
        <taxon>Coccidia</taxon>
        <taxon>Eucoccidiorida</taxon>
        <taxon>Eimeriorina</taxon>
        <taxon>Sarcocystidae</taxon>
        <taxon>Neospora</taxon>
    </lineage>
</organism>
<reference evidence="4" key="4">
    <citation type="journal article" date="2015" name="PLoS ONE">
        <title>Comprehensive Evaluation of Toxoplasma gondii VEG and Neospora caninum LIV Genomes with Tachyzoite Stage Transcriptome and Proteome Defines Novel Transcript Features.</title>
        <authorList>
            <person name="Ramaprasad A."/>
            <person name="Mourier T."/>
            <person name="Naeem R."/>
            <person name="Malas T.B."/>
            <person name="Moussa E."/>
            <person name="Panigrahi A."/>
            <person name="Vermont S.J."/>
            <person name="Otto T.D."/>
            <person name="Wastling J."/>
            <person name="Pain A."/>
        </authorList>
    </citation>
    <scope>NUCLEOTIDE SEQUENCE</scope>
    <source>
        <strain evidence="4">Liverpool</strain>
    </source>
</reference>
<sequence>MARTGNIQRLHVRLTTKTRKLMAVCIGGVLLLYGGQAVPDQLREGLQNRSLQQQAVALARLTVKGTDAMCELPAPATQDTAPAAGRLTLSSASMIATLQCSGASSASISTVPENLTQHVCDPKQTSNSSTCKFGNSAPATKEVTLKEVLGTTRTIQWTESQQSERNTKGQKWALELDAGDLPLTDKAFVVGCQSTTSGKSPNNNAACKLTVNVEARASSVGDHNVVTCAYGKNSNPKPLEVDMSTENNTLTIQCGTEGSLTPTSYTTDYCISDSTDLEACTKKAFVDILPTFSTSWWDTESQTGSAKLTIPETDFPETEQRLLVGCVPKTKTSQNGEQNDDRLTAKDEPQTQTATPTSCQVLVTVRAASAASYAAPAPTAVIAASGVAVMAAMFVKSL</sequence>
<dbReference type="OrthoDB" id="330519at2759"/>
<dbReference type="GeneID" id="13441563"/>
<feature type="region of interest" description="Disordered" evidence="1">
    <location>
        <begin position="328"/>
        <end position="355"/>
    </location>
</feature>
<dbReference type="RefSeq" id="XP_003880563.1">
    <property type="nucleotide sequence ID" value="XM_003880514.1"/>
</dbReference>
<feature type="domain" description="SRS" evidence="2">
    <location>
        <begin position="68"/>
        <end position="213"/>
    </location>
</feature>
<reference evidence="3" key="1">
    <citation type="submission" date="2011-02" db="EMBL/GenBank/DDBJ databases">
        <authorList>
            <person name="Aslett M."/>
        </authorList>
    </citation>
    <scope>NUCLEOTIDE SEQUENCE</scope>
    <source>
        <strain evidence="3">Liverpool</strain>
    </source>
</reference>
<gene>
    <name evidence="4" type="ORF">BN1204_009990</name>
    <name evidence="3" type="ORF">NCLIV_009990</name>
</gene>
<evidence type="ECO:0000313" key="3">
    <source>
        <dbReference type="EMBL" id="CBZ50530.1"/>
    </source>
</evidence>
<name>F0VA41_NEOCL</name>
<evidence type="ECO:0000259" key="2">
    <source>
        <dbReference type="Pfam" id="PF04092"/>
    </source>
</evidence>
<dbReference type="InterPro" id="IPR007226">
    <property type="entry name" value="SRS_dom"/>
</dbReference>
<dbReference type="PRINTS" id="PR01801">
    <property type="entry name" value="SURFCEANTIGN"/>
</dbReference>
<reference evidence="5" key="3">
    <citation type="journal article" date="2012" name="PLoS Pathog.">
        <title>Comparative genomics of the apicomplexan parasites Toxoplasma gondii and Neospora caninum: Coccidia differing in host range and transmission strategy.</title>
        <authorList>
            <person name="Reid A.J."/>
            <person name="Vermont S.J."/>
            <person name="Cotton J.A."/>
            <person name="Harris D."/>
            <person name="Hill-Cawthorne G.A."/>
            <person name="Konen-Waisman S."/>
            <person name="Latham S.M."/>
            <person name="Mourier T."/>
            <person name="Norton R."/>
            <person name="Quail M.A."/>
            <person name="Sanders M."/>
            <person name="Shanmugam D."/>
            <person name="Sohal A."/>
            <person name="Wasmuth J.D."/>
            <person name="Brunk B."/>
            <person name="Grigg M.E."/>
            <person name="Howard J.C."/>
            <person name="Parkinson J."/>
            <person name="Roos D.S."/>
            <person name="Trees A.J."/>
            <person name="Berriman M."/>
            <person name="Pain A."/>
            <person name="Wastling J.M."/>
        </authorList>
    </citation>
    <scope>NUCLEOTIDE SEQUENCE [LARGE SCALE GENOMIC DNA]</scope>
    <source>
        <strain evidence="5">Liverpool</strain>
    </source>
</reference>
<dbReference type="InParanoid" id="F0VA41"/>
<evidence type="ECO:0000313" key="5">
    <source>
        <dbReference type="Proteomes" id="UP000007494"/>
    </source>
</evidence>
<dbReference type="Gene3D" id="2.60.40.1320">
    <property type="entry name" value="SRS domain"/>
    <property type="match status" value="2"/>
</dbReference>
<accession>F0VA41</accession>
<feature type="compositionally biased region" description="Basic and acidic residues" evidence="1">
    <location>
        <begin position="339"/>
        <end position="349"/>
    </location>
</feature>
<dbReference type="InterPro" id="IPR028352">
    <property type="entry name" value="Surface_antig_SAG1"/>
</dbReference>
<dbReference type="Pfam" id="PF04092">
    <property type="entry name" value="SAG"/>
    <property type="match status" value="2"/>
</dbReference>
<dbReference type="InterPro" id="IPR036755">
    <property type="entry name" value="SRS_dom_sf"/>
</dbReference>
<dbReference type="EMBL" id="FR823384">
    <property type="protein sequence ID" value="CBZ50530.1"/>
    <property type="molecule type" value="Genomic_DNA"/>
</dbReference>
<dbReference type="Proteomes" id="UP000007494">
    <property type="component" value="Chromosome IV"/>
</dbReference>